<feature type="binding site" evidence="5">
    <location>
        <position position="66"/>
    </location>
    <ligand>
        <name>[4Fe-4S] cluster</name>
        <dbReference type="ChEBI" id="CHEBI:49883"/>
        <note>4Fe-4S-S-AdoMet</note>
    </ligand>
</feature>
<dbReference type="InterPro" id="IPR007197">
    <property type="entry name" value="rSAM"/>
</dbReference>
<comment type="cofactor">
    <cofactor evidence="5">
        <name>[4Fe-4S] cluster</name>
        <dbReference type="ChEBI" id="CHEBI:49883"/>
    </cofactor>
    <text evidence="5">Binds 1 [4Fe-4S] cluster. The cluster is coordinated with 3 cysteines and an exchangeable S-adenosyl-L-methionine.</text>
</comment>
<name>A0A9D1M1R3_9FIRM</name>
<dbReference type="Pfam" id="PF04055">
    <property type="entry name" value="Radical_SAM"/>
    <property type="match status" value="1"/>
</dbReference>
<dbReference type="PANTHER" id="PTHR43075:SF1">
    <property type="entry name" value="FORMATE LYASE ACTIVATING ENZYME, PUTATIVE (AFU_ORTHOLOGUE AFUA_2G15630)-RELATED"/>
    <property type="match status" value="1"/>
</dbReference>
<dbReference type="GO" id="GO:0003824">
    <property type="term" value="F:catalytic activity"/>
    <property type="evidence" value="ECO:0007669"/>
    <property type="project" value="InterPro"/>
</dbReference>
<evidence type="ECO:0000256" key="1">
    <source>
        <dbReference type="ARBA" id="ARBA00022691"/>
    </source>
</evidence>
<feature type="binding site" evidence="5">
    <location>
        <position position="62"/>
    </location>
    <ligand>
        <name>[4Fe-4S] cluster</name>
        <dbReference type="ChEBI" id="CHEBI:49883"/>
        <note>4Fe-4S-S-AdoMet</note>
    </ligand>
</feature>
<feature type="binding site" evidence="5">
    <location>
        <position position="69"/>
    </location>
    <ligand>
        <name>[4Fe-4S] cluster</name>
        <dbReference type="ChEBI" id="CHEBI:49883"/>
        <note>4Fe-4S-S-AdoMet</note>
    </ligand>
</feature>
<evidence type="ECO:0000313" key="7">
    <source>
        <dbReference type="EMBL" id="HIU52065.1"/>
    </source>
</evidence>
<dbReference type="SFLD" id="SFLDS00029">
    <property type="entry name" value="Radical_SAM"/>
    <property type="match status" value="1"/>
</dbReference>
<dbReference type="Gene3D" id="3.20.20.70">
    <property type="entry name" value="Aldolase class I"/>
    <property type="match status" value="1"/>
</dbReference>
<keyword evidence="2 5" id="KW-0479">Metal-binding</keyword>
<comment type="caution">
    <text evidence="7">The sequence shown here is derived from an EMBL/GenBank/DDBJ whole genome shotgun (WGS) entry which is preliminary data.</text>
</comment>
<keyword evidence="3 5" id="KW-0408">Iron</keyword>
<dbReference type="AlphaFoldDB" id="A0A9D1M1R3"/>
<protein>
    <submittedName>
        <fullName evidence="7">Radical SAM protein</fullName>
    </submittedName>
</protein>
<evidence type="ECO:0000256" key="4">
    <source>
        <dbReference type="ARBA" id="ARBA00023014"/>
    </source>
</evidence>
<reference evidence="7" key="2">
    <citation type="journal article" date="2021" name="PeerJ">
        <title>Extensive microbial diversity within the chicken gut microbiome revealed by metagenomics and culture.</title>
        <authorList>
            <person name="Gilroy R."/>
            <person name="Ravi A."/>
            <person name="Getino M."/>
            <person name="Pursley I."/>
            <person name="Horton D.L."/>
            <person name="Alikhan N.F."/>
            <person name="Baker D."/>
            <person name="Gharbi K."/>
            <person name="Hall N."/>
            <person name="Watson M."/>
            <person name="Adriaenssens E.M."/>
            <person name="Foster-Nyarko E."/>
            <person name="Jarju S."/>
            <person name="Secka A."/>
            <person name="Antonio M."/>
            <person name="Oren A."/>
            <person name="Chaudhuri R.R."/>
            <person name="La Ragione R."/>
            <person name="Hildebrand F."/>
            <person name="Pallen M.J."/>
        </authorList>
    </citation>
    <scope>NUCLEOTIDE SEQUENCE</scope>
    <source>
        <strain evidence="7">CHK195-15760</strain>
    </source>
</reference>
<dbReference type="PIRSF" id="PIRSF004869">
    <property type="entry name" value="PflX_prd"/>
    <property type="match status" value="1"/>
</dbReference>
<dbReference type="GO" id="GO:0046872">
    <property type="term" value="F:metal ion binding"/>
    <property type="evidence" value="ECO:0007669"/>
    <property type="project" value="UniProtKB-KW"/>
</dbReference>
<dbReference type="InterPro" id="IPR013785">
    <property type="entry name" value="Aldolase_TIM"/>
</dbReference>
<sequence length="301" mass="35451">MLEQLKECKLCPHQCKVNRLEGKRGRCHAGSKLEVALISIHPYEEPCISGTKGSGTIFFSNCNFNCVFCQNYEISQEHFGREMEIEELAEKMINLQEKGVHNINLVTPVMYVYHIIEAIKIAKKNGLHIPILYNSNGYETLETLKELEGYIDVYLPDFKYYNNEIAKRYSNIDHYFEITTKALKEMERQVGGPVFNEEGMIQRGLIVRHLILPNYIENSKHILKWMKENLSEDVYVSVMAQYFPTYKAKEEEKLNRKITRKEYKTIERYLYMQNITNGYMQDLGKHEQEYVPDFKGKQRGW</sequence>
<feature type="domain" description="Radical SAM core" evidence="6">
    <location>
        <begin position="57"/>
        <end position="186"/>
    </location>
</feature>
<dbReference type="SFLD" id="SFLDG01099">
    <property type="entry name" value="Uncharacterised_Radical_SAM_Su"/>
    <property type="match status" value="1"/>
</dbReference>
<dbReference type="GO" id="GO:0051536">
    <property type="term" value="F:iron-sulfur cluster binding"/>
    <property type="evidence" value="ECO:0007669"/>
    <property type="project" value="UniProtKB-KW"/>
</dbReference>
<gene>
    <name evidence="7" type="ORF">IAB70_05565</name>
</gene>
<accession>A0A9D1M1R3</accession>
<evidence type="ECO:0000256" key="5">
    <source>
        <dbReference type="PIRSR" id="PIRSR004869-50"/>
    </source>
</evidence>
<keyword evidence="1 5" id="KW-0949">S-adenosyl-L-methionine</keyword>
<organism evidence="7 8">
    <name type="scientific">Candidatus Merdicola faecigallinarum</name>
    <dbReference type="NCBI Taxonomy" id="2840862"/>
    <lineage>
        <taxon>Bacteria</taxon>
        <taxon>Bacillati</taxon>
        <taxon>Bacillota</taxon>
        <taxon>Clostridia</taxon>
        <taxon>Candidatus Merdicola</taxon>
    </lineage>
</organism>
<keyword evidence="4 5" id="KW-0411">Iron-sulfur</keyword>
<dbReference type="InterPro" id="IPR040085">
    <property type="entry name" value="MJ0674-like"/>
</dbReference>
<dbReference type="InterPro" id="IPR016431">
    <property type="entry name" value="Pyrv-formate_lyase-activ_prd"/>
</dbReference>
<reference evidence="7" key="1">
    <citation type="submission" date="2020-10" db="EMBL/GenBank/DDBJ databases">
        <authorList>
            <person name="Gilroy R."/>
        </authorList>
    </citation>
    <scope>NUCLEOTIDE SEQUENCE</scope>
    <source>
        <strain evidence="7">CHK195-15760</strain>
    </source>
</reference>
<dbReference type="PANTHER" id="PTHR43075">
    <property type="entry name" value="FORMATE LYASE ACTIVATING ENZYME, PUTATIVE (AFU_ORTHOLOGUE AFUA_2G15630)-RELATED"/>
    <property type="match status" value="1"/>
</dbReference>
<dbReference type="Proteomes" id="UP000824093">
    <property type="component" value="Unassembled WGS sequence"/>
</dbReference>
<evidence type="ECO:0000313" key="8">
    <source>
        <dbReference type="Proteomes" id="UP000824093"/>
    </source>
</evidence>
<evidence type="ECO:0000256" key="3">
    <source>
        <dbReference type="ARBA" id="ARBA00023004"/>
    </source>
</evidence>
<dbReference type="SUPFAM" id="SSF102114">
    <property type="entry name" value="Radical SAM enzymes"/>
    <property type="match status" value="1"/>
</dbReference>
<proteinExistence type="predicted"/>
<dbReference type="CDD" id="cd01335">
    <property type="entry name" value="Radical_SAM"/>
    <property type="match status" value="1"/>
</dbReference>
<dbReference type="InterPro" id="IPR058240">
    <property type="entry name" value="rSAM_sf"/>
</dbReference>
<evidence type="ECO:0000256" key="2">
    <source>
        <dbReference type="ARBA" id="ARBA00022723"/>
    </source>
</evidence>
<dbReference type="EMBL" id="DVNH01000042">
    <property type="protein sequence ID" value="HIU52065.1"/>
    <property type="molecule type" value="Genomic_DNA"/>
</dbReference>
<evidence type="ECO:0000259" key="6">
    <source>
        <dbReference type="Pfam" id="PF04055"/>
    </source>
</evidence>